<dbReference type="HOGENOM" id="CLU_1937000_0_0_11"/>
<dbReference type="EMBL" id="CM000950">
    <property type="protein sequence ID" value="EDY61707.1"/>
    <property type="molecule type" value="Genomic_DNA"/>
</dbReference>
<gene>
    <name evidence="2" type="ORF">SSDG_00022</name>
</gene>
<keyword evidence="3" id="KW-1185">Reference proteome</keyword>
<dbReference type="GeneID" id="97237997"/>
<organism evidence="2 3">
    <name type="scientific">Streptomyces pristinaespiralis (strain ATCC 25486 / DSM 40338 / CBS 914.69 / JCM 4507 / KCC S-0507 / NBRC 13074 / NRRL 2958 / 5647)</name>
    <dbReference type="NCBI Taxonomy" id="457429"/>
    <lineage>
        <taxon>Bacteria</taxon>
        <taxon>Bacillati</taxon>
        <taxon>Actinomycetota</taxon>
        <taxon>Actinomycetes</taxon>
        <taxon>Kitasatosporales</taxon>
        <taxon>Streptomycetaceae</taxon>
        <taxon>Streptomyces</taxon>
    </lineage>
</organism>
<sequence length="130" mass="13888">MGCEDKDPGHGQPPQQQQRGRPDEGERQNFRQALSQLASDPDYRIQATANPQQLVSDFQLEPKELEALRTAAIMSGADVTSVDLLRAESIKQAALGRAKGETWASMENGGSGCSCCCCCCGETSVVTIVG</sequence>
<feature type="region of interest" description="Disordered" evidence="1">
    <location>
        <begin position="1"/>
        <end position="28"/>
    </location>
</feature>
<feature type="compositionally biased region" description="Low complexity" evidence="1">
    <location>
        <begin position="10"/>
        <end position="19"/>
    </location>
</feature>
<reference evidence="3" key="2">
    <citation type="submission" date="2009-10" db="EMBL/GenBank/DDBJ databases">
        <title>The genome sequence of Streptomyces pristinaespiralis strain ATCC 25486.</title>
        <authorList>
            <consortium name="The Broad Institute Genome Sequencing Platform"/>
            <consortium name="Broad Institute Microbial Sequencing Center"/>
            <person name="Fischbach M."/>
            <person name="Godfrey P."/>
            <person name="Ward D."/>
            <person name="Young S."/>
            <person name="Zeng Q."/>
            <person name="Koehrsen M."/>
            <person name="Alvarado L."/>
            <person name="Berlin A.M."/>
            <person name="Bochicchio J."/>
            <person name="Borenstein D."/>
            <person name="Chapman S.B."/>
            <person name="Chen Z."/>
            <person name="Engels R."/>
            <person name="Freedman E."/>
            <person name="Gellesch M."/>
            <person name="Goldberg J."/>
            <person name="Griggs A."/>
            <person name="Gujja S."/>
            <person name="Heilman E.R."/>
            <person name="Heiman D.I."/>
            <person name="Hepburn T.A."/>
            <person name="Howarth C."/>
            <person name="Jen D."/>
            <person name="Larson L."/>
            <person name="Lewis B."/>
            <person name="Mehta T."/>
            <person name="Park D."/>
            <person name="Pearson M."/>
            <person name="Richards J."/>
            <person name="Roberts A."/>
            <person name="Saif S."/>
            <person name="Shea T.D."/>
            <person name="Shenoy N."/>
            <person name="Sisk P."/>
            <person name="Stolte C."/>
            <person name="Sykes S.N."/>
            <person name="Thomson T."/>
            <person name="Walk T."/>
            <person name="White J."/>
            <person name="Yandava C."/>
            <person name="Straight P."/>
            <person name="Clardy J."/>
            <person name="Hung D."/>
            <person name="Kolter R."/>
            <person name="Mekalanos J."/>
            <person name="Walker S."/>
            <person name="Walsh C.T."/>
            <person name="Wieland-Brown L.C."/>
            <person name="Haas B."/>
            <person name="Nusbaum C."/>
            <person name="Birren B."/>
        </authorList>
    </citation>
    <scope>NUCLEOTIDE SEQUENCE [LARGE SCALE GENOMIC DNA]</scope>
    <source>
        <strain evidence="3">ATCC 25486 / DSM 40338 / CBS 914.69 / JCM 4507 / NBRC 13074 / NRRL 2958 / 5647</strain>
    </source>
</reference>
<protein>
    <submittedName>
        <fullName evidence="2">Uncharacterized protein</fullName>
    </submittedName>
</protein>
<dbReference type="RefSeq" id="WP_005308767.1">
    <property type="nucleotide sequence ID" value="NZ_CM000950.1"/>
</dbReference>
<evidence type="ECO:0000313" key="3">
    <source>
        <dbReference type="Proteomes" id="UP000002805"/>
    </source>
</evidence>
<reference evidence="3" key="1">
    <citation type="submission" date="2008-02" db="EMBL/GenBank/DDBJ databases">
        <authorList>
            <consortium name="The Broad Institute Genome Sequencing Platform"/>
            <person name="Fischbach M."/>
            <person name="Ward D."/>
            <person name="Young S."/>
            <person name="Jaffe D."/>
            <person name="Gnerre S."/>
            <person name="Berlin A."/>
            <person name="Heiman D."/>
            <person name="Hepburn T."/>
            <person name="Sykes S."/>
            <person name="Alvarado L."/>
            <person name="Kodira C.D."/>
            <person name="Straight P."/>
            <person name="Clardy J."/>
            <person name="Hung D."/>
            <person name="Kolter R."/>
            <person name="Mekalanos J."/>
            <person name="Walker S."/>
            <person name="Walsh C.T."/>
            <person name="Lander E."/>
            <person name="Galagan J."/>
            <person name="Nusbaum C."/>
            <person name="Birren B."/>
        </authorList>
    </citation>
    <scope>NUCLEOTIDE SEQUENCE [LARGE SCALE GENOMIC DNA]</scope>
    <source>
        <strain evidence="3">ATCC 25486 / DSM 40338 / CBS 914.69 / JCM 4507 / NBRC 13074 / NRRL 2958 / 5647</strain>
    </source>
</reference>
<name>B5H4E6_STRE2</name>
<accession>B5H4E6</accession>
<evidence type="ECO:0000313" key="2">
    <source>
        <dbReference type="EMBL" id="EDY61707.1"/>
    </source>
</evidence>
<dbReference type="Proteomes" id="UP000002805">
    <property type="component" value="Chromosome"/>
</dbReference>
<dbReference type="AlphaFoldDB" id="B5H4E6"/>
<proteinExistence type="predicted"/>
<evidence type="ECO:0000256" key="1">
    <source>
        <dbReference type="SAM" id="MobiDB-lite"/>
    </source>
</evidence>